<feature type="non-terminal residue" evidence="2">
    <location>
        <position position="1"/>
    </location>
</feature>
<name>A0A5J9TQZ0_9POAL</name>
<dbReference type="OrthoDB" id="691954at2759"/>
<gene>
    <name evidence="2" type="ORF">EJB05_37180</name>
</gene>
<comment type="caution">
    <text evidence="2">The sequence shown here is derived from an EMBL/GenBank/DDBJ whole genome shotgun (WGS) entry which is preliminary data.</text>
</comment>
<feature type="region of interest" description="Disordered" evidence="1">
    <location>
        <begin position="311"/>
        <end position="336"/>
    </location>
</feature>
<evidence type="ECO:0000313" key="3">
    <source>
        <dbReference type="Proteomes" id="UP000324897"/>
    </source>
</evidence>
<evidence type="ECO:0000313" key="2">
    <source>
        <dbReference type="EMBL" id="TVU13754.1"/>
    </source>
</evidence>
<feature type="compositionally biased region" description="Basic residues" evidence="1">
    <location>
        <begin position="1"/>
        <end position="12"/>
    </location>
</feature>
<evidence type="ECO:0000256" key="1">
    <source>
        <dbReference type="SAM" id="MobiDB-lite"/>
    </source>
</evidence>
<dbReference type="Gramene" id="TVU13754">
    <property type="protein sequence ID" value="TVU13754"/>
    <property type="gene ID" value="EJB05_37180"/>
</dbReference>
<feature type="compositionally biased region" description="Basic and acidic residues" evidence="1">
    <location>
        <begin position="603"/>
        <end position="623"/>
    </location>
</feature>
<organism evidence="2 3">
    <name type="scientific">Eragrostis curvula</name>
    <name type="common">weeping love grass</name>
    <dbReference type="NCBI Taxonomy" id="38414"/>
    <lineage>
        <taxon>Eukaryota</taxon>
        <taxon>Viridiplantae</taxon>
        <taxon>Streptophyta</taxon>
        <taxon>Embryophyta</taxon>
        <taxon>Tracheophyta</taxon>
        <taxon>Spermatophyta</taxon>
        <taxon>Magnoliopsida</taxon>
        <taxon>Liliopsida</taxon>
        <taxon>Poales</taxon>
        <taxon>Poaceae</taxon>
        <taxon>PACMAD clade</taxon>
        <taxon>Chloridoideae</taxon>
        <taxon>Eragrostideae</taxon>
        <taxon>Eragrostidinae</taxon>
        <taxon>Eragrostis</taxon>
    </lineage>
</organism>
<dbReference type="AlphaFoldDB" id="A0A5J9TQZ0"/>
<protein>
    <submittedName>
        <fullName evidence="2">Uncharacterized protein</fullName>
    </submittedName>
</protein>
<proteinExistence type="predicted"/>
<dbReference type="PANTHER" id="PTHR34835">
    <property type="entry name" value="OS07G0283600 PROTEIN-RELATED"/>
    <property type="match status" value="1"/>
</dbReference>
<reference evidence="2 3" key="1">
    <citation type="journal article" date="2019" name="Sci. Rep.">
        <title>A high-quality genome of Eragrostis curvula grass provides insights into Poaceae evolution and supports new strategies to enhance forage quality.</title>
        <authorList>
            <person name="Carballo J."/>
            <person name="Santos B.A.C.M."/>
            <person name="Zappacosta D."/>
            <person name="Garbus I."/>
            <person name="Selva J.P."/>
            <person name="Gallo C.A."/>
            <person name="Diaz A."/>
            <person name="Albertini E."/>
            <person name="Caccamo M."/>
            <person name="Echenique V."/>
        </authorList>
    </citation>
    <scope>NUCLEOTIDE SEQUENCE [LARGE SCALE GENOMIC DNA]</scope>
    <source>
        <strain evidence="3">cv. Victoria</strain>
        <tissue evidence="2">Leaf</tissue>
    </source>
</reference>
<accession>A0A5J9TQZ0</accession>
<feature type="region of interest" description="Disordered" evidence="1">
    <location>
        <begin position="461"/>
        <end position="486"/>
    </location>
</feature>
<feature type="region of interest" description="Disordered" evidence="1">
    <location>
        <begin position="657"/>
        <end position="685"/>
    </location>
</feature>
<keyword evidence="3" id="KW-1185">Reference proteome</keyword>
<dbReference type="PANTHER" id="PTHR34835:SF71">
    <property type="entry name" value="UBIQUITIN-LIKE PROTEASE FAMILY PROFILE DOMAIN-CONTAINING PROTEIN"/>
    <property type="match status" value="1"/>
</dbReference>
<dbReference type="Proteomes" id="UP000324897">
    <property type="component" value="Unassembled WGS sequence"/>
</dbReference>
<feature type="region of interest" description="Disordered" evidence="1">
    <location>
        <begin position="1"/>
        <end position="25"/>
    </location>
</feature>
<dbReference type="EMBL" id="RWGY01000031">
    <property type="protein sequence ID" value="TVU13754.1"/>
    <property type="molecule type" value="Genomic_DNA"/>
</dbReference>
<sequence length="704" mass="76939">MRKVLASKRHAVTHHDGDDSDSPVAEKRCRVAQDGGVAEKRHGVLLQGHGARGRPQHHVNEDKIKQANCSRCSPSLFHKFMDMGLTNDLRKRIEDMGFKGLVNLAPTSLDSRDFVYWLMDIFNPETMKLEIGGGKELPITKHAISCVMGLPNTGIDPPDASNSDAKYARTAVGTCLFPDKRDGEKPPTHEKFNPTHIAMALQKYHEKKLGNLDDDLCLRLFFMVANLTILTPNTDSYIRIADAKWCENLETIQRIDWCKVVLDNLRDAGRKWKAAKKEKPSIHECAVFLILKSIIGTCYQELPAAPLAVAPPQSSAAAPAPPHAAPQDHAVSSSVHDPPQAHIQVFPSSEATFGGVIEDLVSQQRKYLERVVKKFDDDMRRAGEIMSNAHNEVFLAIGQLLDEARNVKANGLRKESATSNDMLSEATCNDGGGNGTGLPLAVGDYNEGLNGQDSVRVDHHSSVHSNASMPSQVASPIGPTHVDYGRDEEEHYDNSLLYSNASTSQPLTPLAPRVLYEGVQSVDAIFNLVSGKCIHNPIGVQDDNVNVHEREDNMDQYISNGCGDDRSVTLVAIPTNPNHAANPTNASASKGLVTNTYKRRKTTTADDVNKKEHVAAKQKKEEAATATKKKRDEDQAVIAATAKKKDEEAAALAQKKEGEALAQKKKEAEATALEEKKKEDEAAAALGPLSLLPRVTTMKSLQQD</sequence>
<feature type="region of interest" description="Disordered" evidence="1">
    <location>
        <begin position="601"/>
        <end position="633"/>
    </location>
</feature>
<feature type="compositionally biased region" description="Basic and acidic residues" evidence="1">
    <location>
        <begin position="657"/>
        <end position="681"/>
    </location>
</feature>